<evidence type="ECO:0000256" key="1">
    <source>
        <dbReference type="SAM" id="MobiDB-lite"/>
    </source>
</evidence>
<evidence type="ECO:0000313" key="2">
    <source>
        <dbReference type="EMBL" id="KYM82603.1"/>
    </source>
</evidence>
<proteinExistence type="predicted"/>
<dbReference type="Proteomes" id="UP000078540">
    <property type="component" value="Unassembled WGS sequence"/>
</dbReference>
<gene>
    <name evidence="2" type="ORF">ALC53_07094</name>
</gene>
<evidence type="ECO:0000313" key="3">
    <source>
        <dbReference type="Proteomes" id="UP000078540"/>
    </source>
</evidence>
<keyword evidence="3" id="KW-1185">Reference proteome</keyword>
<dbReference type="AlphaFoldDB" id="A0A195BDG8"/>
<accession>A0A195BDG8</accession>
<dbReference type="EMBL" id="KQ976511">
    <property type="protein sequence ID" value="KYM82603.1"/>
    <property type="molecule type" value="Genomic_DNA"/>
</dbReference>
<feature type="compositionally biased region" description="Basic and acidic residues" evidence="1">
    <location>
        <begin position="31"/>
        <end position="41"/>
    </location>
</feature>
<feature type="region of interest" description="Disordered" evidence="1">
    <location>
        <begin position="1"/>
        <end position="57"/>
    </location>
</feature>
<name>A0A195BDG8_9HYME</name>
<sequence>MALRRISDEGPGPRVRSRIKRWRDSNDDDDGQRRQRERVGDRSGVTDNLTPGLNGLLAHNISRYPGDRIRDITIWK</sequence>
<organism evidence="2 3">
    <name type="scientific">Atta colombica</name>
    <dbReference type="NCBI Taxonomy" id="520822"/>
    <lineage>
        <taxon>Eukaryota</taxon>
        <taxon>Metazoa</taxon>
        <taxon>Ecdysozoa</taxon>
        <taxon>Arthropoda</taxon>
        <taxon>Hexapoda</taxon>
        <taxon>Insecta</taxon>
        <taxon>Pterygota</taxon>
        <taxon>Neoptera</taxon>
        <taxon>Endopterygota</taxon>
        <taxon>Hymenoptera</taxon>
        <taxon>Apocrita</taxon>
        <taxon>Aculeata</taxon>
        <taxon>Formicoidea</taxon>
        <taxon>Formicidae</taxon>
        <taxon>Myrmicinae</taxon>
        <taxon>Atta</taxon>
    </lineage>
</organism>
<protein>
    <submittedName>
        <fullName evidence="2">Uncharacterized protein</fullName>
    </submittedName>
</protein>
<reference evidence="2 3" key="1">
    <citation type="submission" date="2015-09" db="EMBL/GenBank/DDBJ databases">
        <title>Atta colombica WGS genome.</title>
        <authorList>
            <person name="Nygaard S."/>
            <person name="Hu H."/>
            <person name="Boomsma J."/>
            <person name="Zhang G."/>
        </authorList>
    </citation>
    <scope>NUCLEOTIDE SEQUENCE [LARGE SCALE GENOMIC DNA]</scope>
    <source>
        <strain evidence="2">Treedump-2</strain>
        <tissue evidence="2">Whole body</tissue>
    </source>
</reference>